<dbReference type="RefSeq" id="XP_013772303.1">
    <property type="nucleotide sequence ID" value="XM_013916849.2"/>
</dbReference>
<evidence type="ECO:0000313" key="16">
    <source>
        <dbReference type="RefSeq" id="XP_022239079.1"/>
    </source>
</evidence>
<evidence type="ECO:0000313" key="15">
    <source>
        <dbReference type="RefSeq" id="XP_022239078.1"/>
    </source>
</evidence>
<dbReference type="RefSeq" id="XP_022239079.1">
    <property type="nucleotide sequence ID" value="XM_022383371.1"/>
</dbReference>
<dbReference type="RefSeq" id="XP_022239077.1">
    <property type="nucleotide sequence ID" value="XM_022383369.1"/>
</dbReference>
<evidence type="ECO:0000313" key="7">
    <source>
        <dbReference type="RefSeq" id="XP_013772308.1"/>
    </source>
</evidence>
<dbReference type="InterPro" id="IPR038991">
    <property type="entry name" value="CAAP1"/>
</dbReference>
<dbReference type="RefSeq" id="XP_022239070.1">
    <property type="nucleotide sequence ID" value="XM_022383362.1"/>
</dbReference>
<dbReference type="Pfam" id="PF15335">
    <property type="entry name" value="CAAP1"/>
    <property type="match status" value="1"/>
</dbReference>
<evidence type="ECO:0000313" key="8">
    <source>
        <dbReference type="RefSeq" id="XP_022239069.1"/>
    </source>
</evidence>
<evidence type="ECO:0000313" key="3">
    <source>
        <dbReference type="RefSeq" id="XP_013772302.1"/>
    </source>
</evidence>
<keyword evidence="2" id="KW-1185">Reference proteome</keyword>
<dbReference type="RefSeq" id="XP_022239080.1">
    <property type="nucleotide sequence ID" value="XM_022383372.1"/>
</dbReference>
<dbReference type="GeneID" id="106457435"/>
<dbReference type="RefSeq" id="XP_022239074.1">
    <property type="nucleotide sequence ID" value="XM_022383366.1"/>
</dbReference>
<dbReference type="RefSeq" id="XP_022239075.1">
    <property type="nucleotide sequence ID" value="XM_022383367.1"/>
</dbReference>
<protein>
    <submittedName>
        <fullName evidence="3 4">Caspase activity and apoptosis inhibitor 1-like</fullName>
    </submittedName>
</protein>
<evidence type="ECO:0000313" key="12">
    <source>
        <dbReference type="RefSeq" id="XP_022239074.1"/>
    </source>
</evidence>
<feature type="region of interest" description="Disordered" evidence="1">
    <location>
        <begin position="1"/>
        <end position="29"/>
    </location>
</feature>
<dbReference type="RefSeq" id="XP_022239071.1">
    <property type="nucleotide sequence ID" value="XM_022383363.1"/>
</dbReference>
<organism evidence="2 13">
    <name type="scientific">Limulus polyphemus</name>
    <name type="common">Atlantic horseshoe crab</name>
    <dbReference type="NCBI Taxonomy" id="6850"/>
    <lineage>
        <taxon>Eukaryota</taxon>
        <taxon>Metazoa</taxon>
        <taxon>Ecdysozoa</taxon>
        <taxon>Arthropoda</taxon>
        <taxon>Chelicerata</taxon>
        <taxon>Merostomata</taxon>
        <taxon>Xiphosura</taxon>
        <taxon>Limulidae</taxon>
        <taxon>Limulus</taxon>
    </lineage>
</organism>
<reference evidence="3 4" key="1">
    <citation type="submission" date="2025-05" db="UniProtKB">
        <authorList>
            <consortium name="RefSeq"/>
        </authorList>
    </citation>
    <scope>IDENTIFICATION</scope>
    <source>
        <tissue evidence="3 4">Muscle</tissue>
    </source>
</reference>
<feature type="region of interest" description="Disordered" evidence="1">
    <location>
        <begin position="159"/>
        <end position="181"/>
    </location>
</feature>
<feature type="region of interest" description="Disordered" evidence="1">
    <location>
        <begin position="356"/>
        <end position="402"/>
    </location>
</feature>
<gene>
    <name evidence="3 4 5 6 7 8 9 10 11 12 13 14 15 16 17" type="primary">LOC106457435</name>
</gene>
<evidence type="ECO:0000313" key="17">
    <source>
        <dbReference type="RefSeq" id="XP_022239080.1"/>
    </source>
</evidence>
<dbReference type="RefSeq" id="XP_022239072.1">
    <property type="nucleotide sequence ID" value="XM_022383364.1"/>
</dbReference>
<dbReference type="RefSeq" id="XP_013772302.1">
    <property type="nucleotide sequence ID" value="XM_013916848.2"/>
</dbReference>
<evidence type="ECO:0000256" key="1">
    <source>
        <dbReference type="SAM" id="MobiDB-lite"/>
    </source>
</evidence>
<dbReference type="PANTHER" id="PTHR14740">
    <property type="entry name" value="CASPASE ACTIVITY AND APOPTOSIS INHIBITOR 1"/>
    <property type="match status" value="1"/>
</dbReference>
<dbReference type="RefSeq" id="XP_013772305.1">
    <property type="nucleotide sequence ID" value="XM_013916851.2"/>
</dbReference>
<dbReference type="RefSeq" id="XP_013772304.1">
    <property type="nucleotide sequence ID" value="XM_013916850.2"/>
</dbReference>
<dbReference type="RefSeq" id="XP_022239069.1">
    <property type="nucleotide sequence ID" value="XM_022383361.1"/>
</dbReference>
<dbReference type="Proteomes" id="UP000694941">
    <property type="component" value="Unplaced"/>
</dbReference>
<evidence type="ECO:0000313" key="13">
    <source>
        <dbReference type="RefSeq" id="XP_022239075.1"/>
    </source>
</evidence>
<dbReference type="PANTHER" id="PTHR14740:SF3">
    <property type="entry name" value="CASPASE ACTIVITY AND APOPTOSIS INHIBITOR 1"/>
    <property type="match status" value="1"/>
</dbReference>
<evidence type="ECO:0000313" key="9">
    <source>
        <dbReference type="RefSeq" id="XP_022239070.1"/>
    </source>
</evidence>
<evidence type="ECO:0000313" key="6">
    <source>
        <dbReference type="RefSeq" id="XP_013772305.1"/>
    </source>
</evidence>
<evidence type="ECO:0000313" key="14">
    <source>
        <dbReference type="RefSeq" id="XP_022239077.1"/>
    </source>
</evidence>
<dbReference type="RefSeq" id="XP_022239078.1">
    <property type="nucleotide sequence ID" value="XM_022383370.1"/>
</dbReference>
<feature type="region of interest" description="Disordered" evidence="1">
    <location>
        <begin position="459"/>
        <end position="536"/>
    </location>
</feature>
<evidence type="ECO:0000313" key="2">
    <source>
        <dbReference type="Proteomes" id="UP000694941"/>
    </source>
</evidence>
<feature type="compositionally biased region" description="Basic and acidic residues" evidence="1">
    <location>
        <begin position="459"/>
        <end position="513"/>
    </location>
</feature>
<accession>A0ABM1S620</accession>
<proteinExistence type="predicted"/>
<name>A0ABM1S620_LIMPO</name>
<evidence type="ECO:0000313" key="4">
    <source>
        <dbReference type="RefSeq" id="XP_013772303.1"/>
    </source>
</evidence>
<evidence type="ECO:0000313" key="10">
    <source>
        <dbReference type="RefSeq" id="XP_022239071.1"/>
    </source>
</evidence>
<dbReference type="RefSeq" id="XP_013772308.1">
    <property type="nucleotide sequence ID" value="XM_013916854.2"/>
</dbReference>
<evidence type="ECO:0000313" key="5">
    <source>
        <dbReference type="RefSeq" id="XP_013772304.1"/>
    </source>
</evidence>
<evidence type="ECO:0000313" key="11">
    <source>
        <dbReference type="RefSeq" id="XP_022239072.1"/>
    </source>
</evidence>
<sequence>MKKRTPPHASEVTDLPVKKKRTGKEHKFSAMKNEDELFAPIYSDELDLKKEMHPLQHYVDDSGQLVEELFSAIRGPSLKKLLPPILKKCPIEELKLLCKEQLEVMSKKCILHILSSEEMVSSLGTEKENIKEQEGTEEENIKEPEEFASKNKFVGEVQAADSTSDGPILSKTGLQGPSDNENEVGIIVNGEVVDMCVDQEEVDNLIFGERNKKTKSSPEKKSCVNQYRKMKVPGKGKQLKETNDAAKCTSGISSTAVSTTQIEEHDPAALSTADNPGWLSVFTKTQMEILELEMRARAIKALMRAQGLEQEEEEHRNEEVNLDVPLDMKGIKNKKRHKRKHISSDSKKKFPNITCQTTETSVPANKEENKVEDDNIPNENEIFGSSKANSKSKERNKQTQCNDYSNSCEVKEQCLVNTEQNMRSDKPDSFESDHLVITQSENTTSKFFSHKTSSSLCKKEEKISIKHTSEGKNSSEEFEKNKVFENPHEKSNLEVRDEKEFDIQKLQKERNVDHSITSDGIHHKEGVSYEDSGENI</sequence>